<dbReference type="Gene3D" id="3.90.1200.10">
    <property type="match status" value="1"/>
</dbReference>
<evidence type="ECO:0000313" key="3">
    <source>
        <dbReference type="Proteomes" id="UP000602532"/>
    </source>
</evidence>
<gene>
    <name evidence="2" type="ORF">H9622_08115</name>
</gene>
<feature type="domain" description="Aminoglycoside phosphotransferase" evidence="1">
    <location>
        <begin position="36"/>
        <end position="274"/>
    </location>
</feature>
<protein>
    <submittedName>
        <fullName evidence="2">Phosphotransferase</fullName>
    </submittedName>
</protein>
<dbReference type="RefSeq" id="WP_191765886.1">
    <property type="nucleotide sequence ID" value="NZ_JACSPM010000002.1"/>
</dbReference>
<dbReference type="InterPro" id="IPR051678">
    <property type="entry name" value="AGP_Transferase"/>
</dbReference>
<keyword evidence="3" id="KW-1185">Reference proteome</keyword>
<dbReference type="Proteomes" id="UP000602532">
    <property type="component" value="Unassembled WGS sequence"/>
</dbReference>
<dbReference type="EMBL" id="JACSPM010000002">
    <property type="protein sequence ID" value="MBD8023551.1"/>
    <property type="molecule type" value="Genomic_DNA"/>
</dbReference>
<comment type="caution">
    <text evidence="2">The sequence shown here is derived from an EMBL/GenBank/DDBJ whole genome shotgun (WGS) entry which is preliminary data.</text>
</comment>
<reference evidence="2 3" key="1">
    <citation type="submission" date="2020-08" db="EMBL/GenBank/DDBJ databases">
        <title>A Genomic Blueprint of the Chicken Gut Microbiome.</title>
        <authorList>
            <person name="Gilroy R."/>
            <person name="Ravi A."/>
            <person name="Getino M."/>
            <person name="Pursley I."/>
            <person name="Horton D.L."/>
            <person name="Alikhan N.-F."/>
            <person name="Baker D."/>
            <person name="Gharbi K."/>
            <person name="Hall N."/>
            <person name="Watson M."/>
            <person name="Adriaenssens E.M."/>
            <person name="Foster-Nyarko E."/>
            <person name="Jarju S."/>
            <person name="Secka A."/>
            <person name="Antonio M."/>
            <person name="Oren A."/>
            <person name="Chaudhuri R."/>
            <person name="La Ragione R.M."/>
            <person name="Hildebrand F."/>
            <person name="Pallen M.J."/>
        </authorList>
    </citation>
    <scope>NUCLEOTIDE SEQUENCE [LARGE SCALE GENOMIC DNA]</scope>
    <source>
        <strain evidence="2 3">Sa1CUA4</strain>
    </source>
</reference>
<dbReference type="PANTHER" id="PTHR21310">
    <property type="entry name" value="AMINOGLYCOSIDE PHOSPHOTRANSFERASE-RELATED-RELATED"/>
    <property type="match status" value="1"/>
</dbReference>
<dbReference type="SUPFAM" id="SSF56112">
    <property type="entry name" value="Protein kinase-like (PK-like)"/>
    <property type="match status" value="1"/>
</dbReference>
<name>A0ABR8X2J5_9MICO</name>
<evidence type="ECO:0000313" key="2">
    <source>
        <dbReference type="EMBL" id="MBD8023551.1"/>
    </source>
</evidence>
<proteinExistence type="predicted"/>
<dbReference type="Pfam" id="PF01636">
    <property type="entry name" value="APH"/>
    <property type="match status" value="1"/>
</dbReference>
<accession>A0ABR8X2J5</accession>
<dbReference type="InterPro" id="IPR011009">
    <property type="entry name" value="Kinase-like_dom_sf"/>
</dbReference>
<dbReference type="InterPro" id="IPR002575">
    <property type="entry name" value="Aminoglycoside_PTrfase"/>
</dbReference>
<organism evidence="2 3">
    <name type="scientific">Microbacterium gallinarum</name>
    <dbReference type="NCBI Taxonomy" id="2762209"/>
    <lineage>
        <taxon>Bacteria</taxon>
        <taxon>Bacillati</taxon>
        <taxon>Actinomycetota</taxon>
        <taxon>Actinomycetes</taxon>
        <taxon>Micrococcales</taxon>
        <taxon>Microbacteriaceae</taxon>
        <taxon>Microbacterium</taxon>
    </lineage>
</organism>
<sequence>MPSRRSQIGALRKVAVTALRDYPLPEGRLTFVTHGENTTFRHDSPAGRHLVRVHRPQRHGQDVDTASAIESEIAWLRSIRADTDLEVPEALPATDGSMTVSAAAAGQTRVCSVLRWMDGRMHEESARPVHLRRLGAAMAVLHDQADAWTPPAGFTRIRWDHETFFGDVMVYGELSAAQCWSRLPAAVSARFDAVADRMADVMAAEGDVGLIHADLHLGNALFQGGRVKLIDFDDCGTGPRLYELATGLWELRLEPDYPAYLEALRAGYETRRTIDIDRIDDYIAVRQVGFGLWYTGMAGVNPAFAARLDAVNDWSLEMLDACEGA</sequence>
<evidence type="ECO:0000259" key="1">
    <source>
        <dbReference type="Pfam" id="PF01636"/>
    </source>
</evidence>